<dbReference type="Pfam" id="PF05711">
    <property type="entry name" value="TylF"/>
    <property type="match status" value="1"/>
</dbReference>
<dbReference type="AlphaFoldDB" id="A0A7X2TFR8"/>
<evidence type="ECO:0000313" key="1">
    <source>
        <dbReference type="EMBL" id="MSS58023.1"/>
    </source>
</evidence>
<proteinExistence type="predicted"/>
<dbReference type="PANTHER" id="PTHR40036:SF1">
    <property type="entry name" value="MACROCIN O-METHYLTRANSFERASE"/>
    <property type="match status" value="1"/>
</dbReference>
<dbReference type="Proteomes" id="UP000461880">
    <property type="component" value="Unassembled WGS sequence"/>
</dbReference>
<reference evidence="1 2" key="1">
    <citation type="submission" date="2019-08" db="EMBL/GenBank/DDBJ databases">
        <title>In-depth cultivation of the pig gut microbiome towards novel bacterial diversity and tailored functional studies.</title>
        <authorList>
            <person name="Wylensek D."/>
            <person name="Hitch T.C.A."/>
            <person name="Clavel T."/>
        </authorList>
    </citation>
    <scope>NUCLEOTIDE SEQUENCE [LARGE SCALE GENOMIC DNA]</scope>
    <source>
        <strain evidence="1 2">Oil+RF-744-GAM-WT-6</strain>
    </source>
</reference>
<dbReference type="PANTHER" id="PTHR40036">
    <property type="entry name" value="MACROCIN O-METHYLTRANSFERASE"/>
    <property type="match status" value="1"/>
</dbReference>
<organism evidence="1 2">
    <name type="scientific">Stecheria intestinalis</name>
    <dbReference type="NCBI Taxonomy" id="2606630"/>
    <lineage>
        <taxon>Bacteria</taxon>
        <taxon>Bacillati</taxon>
        <taxon>Bacillota</taxon>
        <taxon>Erysipelotrichia</taxon>
        <taxon>Erysipelotrichales</taxon>
        <taxon>Erysipelotrichaceae</taxon>
        <taxon>Stecheria</taxon>
    </lineage>
</organism>
<sequence length="279" mass="30663">MKTAIFGAGQGGAMASRWIPGEVVCFMDNNPACQNTESDHIPVLSLEAGLKLSPDLILIAVLNQEAAESIRKQIEASGYHGSIETISSFRKLQDLRLAELRLAAEQIRDRNVPGDTAELGVYQGAFAREINRCFPDRKLYLLDTFEGFAKADLKHETGGTYRNDFSDTSIELVRQKLPHPEHAVFVKGHFPESASGLPETSYAFVSLDPDLSAGAEAGLEYFWPRLSKGGVIILHDYTSLQYPGVREAADRFCRKHGLYLIPLADLHGSAVFLKQGGEP</sequence>
<accession>A0A7X2TFR8</accession>
<dbReference type="EMBL" id="VUMN01000006">
    <property type="protein sequence ID" value="MSS58023.1"/>
    <property type="molecule type" value="Genomic_DNA"/>
</dbReference>
<evidence type="ECO:0008006" key="3">
    <source>
        <dbReference type="Google" id="ProtNLM"/>
    </source>
</evidence>
<gene>
    <name evidence="1" type="ORF">FYJ51_03805</name>
</gene>
<dbReference type="InterPro" id="IPR008884">
    <property type="entry name" value="TylF_MeTrfase"/>
</dbReference>
<name>A0A7X2TFR8_9FIRM</name>
<dbReference type="RefSeq" id="WP_154503397.1">
    <property type="nucleotide sequence ID" value="NZ_JAQXPC010000098.1"/>
</dbReference>
<dbReference type="Gene3D" id="3.40.50.150">
    <property type="entry name" value="Vaccinia Virus protein VP39"/>
    <property type="match status" value="1"/>
</dbReference>
<evidence type="ECO:0000313" key="2">
    <source>
        <dbReference type="Proteomes" id="UP000461880"/>
    </source>
</evidence>
<keyword evidence="2" id="KW-1185">Reference proteome</keyword>
<dbReference type="SUPFAM" id="SSF53335">
    <property type="entry name" value="S-adenosyl-L-methionine-dependent methyltransferases"/>
    <property type="match status" value="1"/>
</dbReference>
<dbReference type="InterPro" id="IPR029063">
    <property type="entry name" value="SAM-dependent_MTases_sf"/>
</dbReference>
<protein>
    <recommendedName>
        <fullName evidence="3">O-methyltransferase</fullName>
    </recommendedName>
</protein>
<comment type="caution">
    <text evidence="1">The sequence shown here is derived from an EMBL/GenBank/DDBJ whole genome shotgun (WGS) entry which is preliminary data.</text>
</comment>